<dbReference type="Proteomes" id="UP000515847">
    <property type="component" value="Chromosome"/>
</dbReference>
<evidence type="ECO:0000256" key="1">
    <source>
        <dbReference type="ARBA" id="ARBA00022729"/>
    </source>
</evidence>
<keyword evidence="2" id="KW-1133">Transmembrane helix</keyword>
<organism evidence="5 6">
    <name type="scientific">Thermanaerosceptrum fracticalcis</name>
    <dbReference type="NCBI Taxonomy" id="1712410"/>
    <lineage>
        <taxon>Bacteria</taxon>
        <taxon>Bacillati</taxon>
        <taxon>Bacillota</taxon>
        <taxon>Clostridia</taxon>
        <taxon>Eubacteriales</taxon>
        <taxon>Peptococcaceae</taxon>
        <taxon>Thermanaerosceptrum</taxon>
    </lineage>
</organism>
<dbReference type="RefSeq" id="WP_051966331.1">
    <property type="nucleotide sequence ID" value="NZ_CP045798.1"/>
</dbReference>
<feature type="domain" description="LysM" evidence="4">
    <location>
        <begin position="207"/>
        <end position="251"/>
    </location>
</feature>
<dbReference type="InterPro" id="IPR018392">
    <property type="entry name" value="LysM"/>
</dbReference>
<feature type="domain" description="G5" evidence="3">
    <location>
        <begin position="258"/>
        <end position="338"/>
    </location>
</feature>
<dbReference type="InterPro" id="IPR036779">
    <property type="entry name" value="LysM_dom_sf"/>
</dbReference>
<dbReference type="Pfam" id="PF07501">
    <property type="entry name" value="G5"/>
    <property type="match status" value="1"/>
</dbReference>
<evidence type="ECO:0000259" key="3">
    <source>
        <dbReference type="PROSITE" id="PS51109"/>
    </source>
</evidence>
<name>A0A7G6E4X6_THEFR</name>
<dbReference type="Gene3D" id="2.70.70.10">
    <property type="entry name" value="Glucose Permease (Domain IIA)"/>
    <property type="match status" value="1"/>
</dbReference>
<dbReference type="PROSITE" id="PS51782">
    <property type="entry name" value="LYSM"/>
    <property type="match status" value="1"/>
</dbReference>
<proteinExistence type="predicted"/>
<dbReference type="PANTHER" id="PTHR21666">
    <property type="entry name" value="PEPTIDASE-RELATED"/>
    <property type="match status" value="1"/>
</dbReference>
<dbReference type="OrthoDB" id="9814460at2"/>
<reference evidence="5 6" key="1">
    <citation type="journal article" date="2019" name="Front. Microbiol.">
        <title>Thermoanaerosceptrum fracticalcis gen. nov. sp. nov., a Novel Fumarate-Fermenting Microorganism From a Deep Fractured Carbonate Aquifer of the US Great Basin.</title>
        <authorList>
            <person name="Hamilton-Brehm S.D."/>
            <person name="Stewart L.E."/>
            <person name="Zavarin M."/>
            <person name="Caldwell M."/>
            <person name="Lawson P.A."/>
            <person name="Onstott T.C."/>
            <person name="Grzymski J."/>
            <person name="Neveux I."/>
            <person name="Lollar B.S."/>
            <person name="Russell C.E."/>
            <person name="Moser D.P."/>
        </authorList>
    </citation>
    <scope>NUCLEOTIDE SEQUENCE [LARGE SCALE GENOMIC DNA]</scope>
    <source>
        <strain evidence="5 6">DRI-13</strain>
    </source>
</reference>
<keyword evidence="2" id="KW-0812">Transmembrane</keyword>
<dbReference type="Gene3D" id="3.10.350.10">
    <property type="entry name" value="LysM domain"/>
    <property type="match status" value="1"/>
</dbReference>
<dbReference type="PROSITE" id="PS51109">
    <property type="entry name" value="G5"/>
    <property type="match status" value="1"/>
</dbReference>
<dbReference type="PANTHER" id="PTHR21666:SF286">
    <property type="entry name" value="LIPOPROTEIN NLPD"/>
    <property type="match status" value="1"/>
</dbReference>
<dbReference type="Gene3D" id="2.20.230.10">
    <property type="entry name" value="Resuscitation-promoting factor rpfb"/>
    <property type="match status" value="1"/>
</dbReference>
<dbReference type="InterPro" id="IPR011055">
    <property type="entry name" value="Dup_hybrid_motif"/>
</dbReference>
<dbReference type="Pfam" id="PF01476">
    <property type="entry name" value="LysM"/>
    <property type="match status" value="1"/>
</dbReference>
<evidence type="ECO:0000313" key="6">
    <source>
        <dbReference type="Proteomes" id="UP000515847"/>
    </source>
</evidence>
<dbReference type="SMART" id="SM00257">
    <property type="entry name" value="LysM"/>
    <property type="match status" value="1"/>
</dbReference>
<dbReference type="InterPro" id="IPR011098">
    <property type="entry name" value="G5_dom"/>
</dbReference>
<dbReference type="GO" id="GO:0004222">
    <property type="term" value="F:metalloendopeptidase activity"/>
    <property type="evidence" value="ECO:0007669"/>
    <property type="project" value="TreeGrafter"/>
</dbReference>
<dbReference type="SUPFAM" id="SSF51261">
    <property type="entry name" value="Duplicated hybrid motif"/>
    <property type="match status" value="1"/>
</dbReference>
<accession>A0A7G6E4X6</accession>
<dbReference type="CDD" id="cd12797">
    <property type="entry name" value="M23_peptidase"/>
    <property type="match status" value="1"/>
</dbReference>
<feature type="transmembrane region" description="Helical" evidence="2">
    <location>
        <begin position="29"/>
        <end position="47"/>
    </location>
</feature>
<evidence type="ECO:0000313" key="5">
    <source>
        <dbReference type="EMBL" id="QNB47130.1"/>
    </source>
</evidence>
<evidence type="ECO:0000256" key="2">
    <source>
        <dbReference type="SAM" id="Phobius"/>
    </source>
</evidence>
<dbReference type="EMBL" id="CP045798">
    <property type="protein sequence ID" value="QNB47130.1"/>
    <property type="molecule type" value="Genomic_DNA"/>
</dbReference>
<dbReference type="AlphaFoldDB" id="A0A7G6E4X6"/>
<dbReference type="InterPro" id="IPR016047">
    <property type="entry name" value="M23ase_b-sheet_dom"/>
</dbReference>
<evidence type="ECO:0000259" key="4">
    <source>
        <dbReference type="PROSITE" id="PS51782"/>
    </source>
</evidence>
<keyword evidence="2" id="KW-0472">Membrane</keyword>
<dbReference type="KEGG" id="tfr:BR63_12910"/>
<dbReference type="CDD" id="cd00118">
    <property type="entry name" value="LysM"/>
    <property type="match status" value="1"/>
</dbReference>
<dbReference type="Pfam" id="PF01551">
    <property type="entry name" value="Peptidase_M23"/>
    <property type="match status" value="1"/>
</dbReference>
<dbReference type="SUPFAM" id="SSF54106">
    <property type="entry name" value="LysM domain"/>
    <property type="match status" value="1"/>
</dbReference>
<gene>
    <name evidence="5" type="ORF">BR63_12910</name>
</gene>
<sequence length="470" mass="51737">MKGNAVLARLKNLHPYSLPAWPQVIRHKGLWIFGLLLLITSIFYITTGGKPVILLANDEPLAVVANEGQVNEALTKAKSELEKQYGISISGFTTKLSYDAEKAKREDKALDDQQLVTLLKEKLAWTVKSWSITVNDKPALYLASEEGAQAALELLKKNYLPEGSNVTVEKMAFNEEVKIVAAEALLWELKTPEKAAEIMMQGLAKASQYTVKNGDSLWTIARDNNMTVAQLKEANPEMKSEFLKIGQKLNLVKSEPLVTVVSIVTTTVEEKIPYPTQYESDSSLWRGQQSVKQEGAYGSREVTYRITKANGVETSRETLAEKVLLQPISRVVVRGTKMMVASRGDGGSGILGWPTRDRITSGYGKRGREFHTGIDIDGVTGDPVYAAEDGVVLEAGWDGHYGKSIVVDHGRGLTTRYAHLSSIDVSIGQRVSRGSIIGKVGSTGRSTGSHLHFEVRINGEHQNPLRYLER</sequence>
<dbReference type="InterPro" id="IPR050570">
    <property type="entry name" value="Cell_wall_metabolism_enzyme"/>
</dbReference>
<keyword evidence="6" id="KW-1185">Reference proteome</keyword>
<keyword evidence="1" id="KW-0732">Signal</keyword>
<dbReference type="SMART" id="SM01208">
    <property type="entry name" value="G5"/>
    <property type="match status" value="1"/>
</dbReference>
<protein>
    <submittedName>
        <fullName evidence="5">Peptidoglycan DD-metalloendopeptidase family protein</fullName>
    </submittedName>
</protein>